<name>A0ABR4QRY9_9CEST</name>
<gene>
    <name evidence="1" type="ORF">TcWFU_006650</name>
</gene>
<dbReference type="Proteomes" id="UP001651158">
    <property type="component" value="Unassembled WGS sequence"/>
</dbReference>
<evidence type="ECO:0000313" key="2">
    <source>
        <dbReference type="Proteomes" id="UP001651158"/>
    </source>
</evidence>
<organism evidence="1 2">
    <name type="scientific">Taenia crassiceps</name>
    <dbReference type="NCBI Taxonomy" id="6207"/>
    <lineage>
        <taxon>Eukaryota</taxon>
        <taxon>Metazoa</taxon>
        <taxon>Spiralia</taxon>
        <taxon>Lophotrochozoa</taxon>
        <taxon>Platyhelminthes</taxon>
        <taxon>Cestoda</taxon>
        <taxon>Eucestoda</taxon>
        <taxon>Cyclophyllidea</taxon>
        <taxon>Taeniidae</taxon>
        <taxon>Taenia</taxon>
    </lineage>
</organism>
<protein>
    <submittedName>
        <fullName evidence="1">Uncharacterized protein</fullName>
    </submittedName>
</protein>
<reference evidence="1 2" key="1">
    <citation type="journal article" date="2022" name="Front. Cell. Infect. Microbiol.">
        <title>The Genomes of Two Strains of Taenia crassiceps the Animal Model for the Study of Human Cysticercosis.</title>
        <authorList>
            <person name="Bobes R.J."/>
            <person name="Estrada K."/>
            <person name="Rios-Valencia D.G."/>
            <person name="Calderon-Gallegos A."/>
            <person name="de la Torre P."/>
            <person name="Carrero J.C."/>
            <person name="Sanchez-Flores A."/>
            <person name="Laclette J.P."/>
        </authorList>
    </citation>
    <scope>NUCLEOTIDE SEQUENCE [LARGE SCALE GENOMIC DNA]</scope>
    <source>
        <strain evidence="1">WFUcys</strain>
    </source>
</reference>
<evidence type="ECO:0000313" key="1">
    <source>
        <dbReference type="EMBL" id="KAL5112361.1"/>
    </source>
</evidence>
<proteinExistence type="predicted"/>
<sequence>MSNNQSVQCKINGCFFGFFFRKFTKAVAFRVELRCIHLCNVNPGVQLPSEQKTDQNVGCNFEQLFQHYHMRGRISESSNARTQKV</sequence>
<keyword evidence="2" id="KW-1185">Reference proteome</keyword>
<comment type="caution">
    <text evidence="1">The sequence shown here is derived from an EMBL/GenBank/DDBJ whole genome shotgun (WGS) entry which is preliminary data.</text>
</comment>
<dbReference type="EMBL" id="JAKROA010000001">
    <property type="protein sequence ID" value="KAL5112361.1"/>
    <property type="molecule type" value="Genomic_DNA"/>
</dbReference>
<accession>A0ABR4QRY9</accession>